<keyword evidence="3" id="KW-1185">Reference proteome</keyword>
<dbReference type="RefSeq" id="WP_322609774.1">
    <property type="nucleotide sequence ID" value="NZ_JARVCO010000012.1"/>
</dbReference>
<dbReference type="Pfam" id="PF09905">
    <property type="entry name" value="VF530"/>
    <property type="match status" value="1"/>
</dbReference>
<dbReference type="InterPro" id="IPR018668">
    <property type="entry name" value="DNA-binding_VF530-like"/>
</dbReference>
<keyword evidence="2" id="KW-0238">DNA-binding</keyword>
<organism evidence="2 3">
    <name type="scientific">Pontiella agarivorans</name>
    <dbReference type="NCBI Taxonomy" id="3038953"/>
    <lineage>
        <taxon>Bacteria</taxon>
        <taxon>Pseudomonadati</taxon>
        <taxon>Kiritimatiellota</taxon>
        <taxon>Kiritimatiellia</taxon>
        <taxon>Kiritimatiellales</taxon>
        <taxon>Pontiellaceae</taxon>
        <taxon>Pontiella</taxon>
    </lineage>
</organism>
<dbReference type="Proteomes" id="UP001290861">
    <property type="component" value="Unassembled WGS sequence"/>
</dbReference>
<feature type="compositionally biased region" description="Basic and acidic residues" evidence="1">
    <location>
        <begin position="132"/>
        <end position="142"/>
    </location>
</feature>
<feature type="region of interest" description="Disordered" evidence="1">
    <location>
        <begin position="76"/>
        <end position="162"/>
    </location>
</feature>
<dbReference type="GO" id="GO:0003677">
    <property type="term" value="F:DNA binding"/>
    <property type="evidence" value="ECO:0007669"/>
    <property type="project" value="UniProtKB-KW"/>
</dbReference>
<dbReference type="EMBL" id="JARVCO010000012">
    <property type="protein sequence ID" value="MDZ8119994.1"/>
    <property type="molecule type" value="Genomic_DNA"/>
</dbReference>
<evidence type="ECO:0000313" key="3">
    <source>
        <dbReference type="Proteomes" id="UP001290861"/>
    </source>
</evidence>
<evidence type="ECO:0000313" key="2">
    <source>
        <dbReference type="EMBL" id="MDZ8119994.1"/>
    </source>
</evidence>
<accession>A0ABU5N0K7</accession>
<dbReference type="Gene3D" id="1.10.720.30">
    <property type="entry name" value="SAP domain"/>
    <property type="match status" value="1"/>
</dbReference>
<sequence length="162" mass="18813">MENEELQNSPLHGLSAEAMLTELVEFYGWRTLDAAIELKCFRIQPTIPSALAFLKKAEWARNRVEEFYLYVYKGMPKGSPEQMALKPRERGFPLKVKPKKPRPLKPEEIKALQAEREALLPPGKRAPKRPPHRESRDYREFEEPGESSFKSKFSSSPFKKPR</sequence>
<reference evidence="2 3" key="1">
    <citation type="journal article" date="2024" name="Appl. Environ. Microbiol.">
        <title>Pontiella agarivorans sp. nov., a novel marine anaerobic bacterium capable of degrading macroalgal polysaccharides and fixing nitrogen.</title>
        <authorList>
            <person name="Liu N."/>
            <person name="Kivenson V."/>
            <person name="Peng X."/>
            <person name="Cui Z."/>
            <person name="Lankiewicz T.S."/>
            <person name="Gosselin K.M."/>
            <person name="English C.J."/>
            <person name="Blair E.M."/>
            <person name="O'Malley M.A."/>
            <person name="Valentine D.L."/>
        </authorList>
    </citation>
    <scope>NUCLEOTIDE SEQUENCE [LARGE SCALE GENOMIC DNA]</scope>
    <source>
        <strain evidence="2 3">NLcol2</strain>
    </source>
</reference>
<dbReference type="InterPro" id="IPR036361">
    <property type="entry name" value="SAP_dom_sf"/>
</dbReference>
<gene>
    <name evidence="2" type="ORF">P9H32_15290</name>
</gene>
<name>A0ABU5N0K7_9BACT</name>
<proteinExistence type="predicted"/>
<comment type="caution">
    <text evidence="2">The sequence shown here is derived from an EMBL/GenBank/DDBJ whole genome shotgun (WGS) entry which is preliminary data.</text>
</comment>
<feature type="compositionally biased region" description="Low complexity" evidence="1">
    <location>
        <begin position="146"/>
        <end position="162"/>
    </location>
</feature>
<feature type="compositionally biased region" description="Basic and acidic residues" evidence="1">
    <location>
        <begin position="104"/>
        <end position="118"/>
    </location>
</feature>
<evidence type="ECO:0000256" key="1">
    <source>
        <dbReference type="SAM" id="MobiDB-lite"/>
    </source>
</evidence>
<protein>
    <submittedName>
        <fullName evidence="2">VF530 family DNA-binding protein</fullName>
    </submittedName>
</protein>